<evidence type="ECO:0000259" key="3">
    <source>
        <dbReference type="Pfam" id="PF02525"/>
    </source>
</evidence>
<evidence type="ECO:0000313" key="5">
    <source>
        <dbReference type="Proteomes" id="UP001500851"/>
    </source>
</evidence>
<accession>A0ABP4Y0D8</accession>
<feature type="domain" description="Flavodoxin-like fold" evidence="3">
    <location>
        <begin position="7"/>
        <end position="216"/>
    </location>
</feature>
<dbReference type="PANTHER" id="PTHR10204">
    <property type="entry name" value="NAD P H OXIDOREDUCTASE-RELATED"/>
    <property type="match status" value="1"/>
</dbReference>
<keyword evidence="2" id="KW-0560">Oxidoreductase</keyword>
<keyword evidence="5" id="KW-1185">Reference proteome</keyword>
<comment type="caution">
    <text evidence="4">The sequence shown here is derived from an EMBL/GenBank/DDBJ whole genome shotgun (WGS) entry which is preliminary data.</text>
</comment>
<dbReference type="InterPro" id="IPR029039">
    <property type="entry name" value="Flavoprotein-like_sf"/>
</dbReference>
<evidence type="ECO:0000256" key="1">
    <source>
        <dbReference type="ARBA" id="ARBA00006252"/>
    </source>
</evidence>
<dbReference type="EMBL" id="BAAAOB010000006">
    <property type="protein sequence ID" value="GAA1799909.1"/>
    <property type="molecule type" value="Genomic_DNA"/>
</dbReference>
<name>A0ABP4Y0D8_9MICO</name>
<dbReference type="SUPFAM" id="SSF52218">
    <property type="entry name" value="Flavoproteins"/>
    <property type="match status" value="1"/>
</dbReference>
<reference evidence="5" key="1">
    <citation type="journal article" date="2019" name="Int. J. Syst. Evol. Microbiol.">
        <title>The Global Catalogue of Microorganisms (GCM) 10K type strain sequencing project: providing services to taxonomists for standard genome sequencing and annotation.</title>
        <authorList>
            <consortium name="The Broad Institute Genomics Platform"/>
            <consortium name="The Broad Institute Genome Sequencing Center for Infectious Disease"/>
            <person name="Wu L."/>
            <person name="Ma J."/>
        </authorList>
    </citation>
    <scope>NUCLEOTIDE SEQUENCE [LARGE SCALE GENOMIC DNA]</scope>
    <source>
        <strain evidence="5">JCM 14736</strain>
    </source>
</reference>
<dbReference type="InterPro" id="IPR003680">
    <property type="entry name" value="Flavodoxin_fold"/>
</dbReference>
<dbReference type="PANTHER" id="PTHR10204:SF34">
    <property type="entry name" value="NAD(P)H DEHYDROGENASE [QUINONE] 1 ISOFORM 1"/>
    <property type="match status" value="1"/>
</dbReference>
<dbReference type="Pfam" id="PF02525">
    <property type="entry name" value="Flavodoxin_2"/>
    <property type="match status" value="1"/>
</dbReference>
<proteinExistence type="inferred from homology"/>
<comment type="similarity">
    <text evidence="1">Belongs to the NAD(P)H dehydrogenase (quinone) family.</text>
</comment>
<dbReference type="Gene3D" id="3.40.50.360">
    <property type="match status" value="1"/>
</dbReference>
<protein>
    <submittedName>
        <fullName evidence="4">NAD(P)H-dependent oxidoreductase</fullName>
    </submittedName>
</protein>
<gene>
    <name evidence="4" type="ORF">GCM10009768_31090</name>
</gene>
<organism evidence="4 5">
    <name type="scientific">Leucobacter iarius</name>
    <dbReference type="NCBI Taxonomy" id="333963"/>
    <lineage>
        <taxon>Bacteria</taxon>
        <taxon>Bacillati</taxon>
        <taxon>Actinomycetota</taxon>
        <taxon>Actinomycetes</taxon>
        <taxon>Micrococcales</taxon>
        <taxon>Microbacteriaceae</taxon>
        <taxon>Leucobacter</taxon>
    </lineage>
</organism>
<sequence length="261" mass="29033">MTESRPNALYLYAHPEARSFNRELFDAARAELELTHDVVASDLYAMGFDPLLDDRDLGSLAQASGSFISRWTRATAESQLPEDIRVEQQKLLDADLVVLQFPLWWYSMPAILKGWFDRVLTAGFGFDVVDPETGLTRRYGDGLLTGKRVLIVVSYGESDAALGPRGIAGDLDTILYGLTHGVLFYTGCEVLPLHGIEGVDGFDSRDVAREITRLRERIAGLAAEAPIPFRRMESGDYTPERVLRDEVARGRTDLGIHRTDA</sequence>
<evidence type="ECO:0000256" key="2">
    <source>
        <dbReference type="ARBA" id="ARBA00023002"/>
    </source>
</evidence>
<dbReference type="RefSeq" id="WP_344033543.1">
    <property type="nucleotide sequence ID" value="NZ_BAAAOB010000006.1"/>
</dbReference>
<evidence type="ECO:0000313" key="4">
    <source>
        <dbReference type="EMBL" id="GAA1799909.1"/>
    </source>
</evidence>
<dbReference type="Proteomes" id="UP001500851">
    <property type="component" value="Unassembled WGS sequence"/>
</dbReference>
<dbReference type="InterPro" id="IPR051545">
    <property type="entry name" value="NAD(P)H_dehydrogenase_qn"/>
</dbReference>